<dbReference type="SMART" id="SM00369">
    <property type="entry name" value="LRR_TYP"/>
    <property type="match status" value="6"/>
</dbReference>
<feature type="transmembrane region" description="Helical" evidence="10">
    <location>
        <begin position="649"/>
        <end position="669"/>
    </location>
</feature>
<feature type="domain" description="Fibronectin type-III" evidence="11">
    <location>
        <begin position="544"/>
        <end position="639"/>
    </location>
</feature>
<feature type="region of interest" description="Disordered" evidence="9">
    <location>
        <begin position="509"/>
        <end position="534"/>
    </location>
</feature>
<dbReference type="Pfam" id="PF00560">
    <property type="entry name" value="LRR_1"/>
    <property type="match status" value="1"/>
</dbReference>
<name>A0A8B9KMG6_ASTMX</name>
<dbReference type="InterPro" id="IPR003961">
    <property type="entry name" value="FN3_dom"/>
</dbReference>
<dbReference type="Gene3D" id="2.60.40.10">
    <property type="entry name" value="Immunoglobulins"/>
    <property type="match status" value="1"/>
</dbReference>
<evidence type="ECO:0000256" key="6">
    <source>
        <dbReference type="ARBA" id="ARBA00022989"/>
    </source>
</evidence>
<evidence type="ECO:0000256" key="3">
    <source>
        <dbReference type="ARBA" id="ARBA00022692"/>
    </source>
</evidence>
<dbReference type="PROSITE" id="PS50853">
    <property type="entry name" value="FN3"/>
    <property type="match status" value="1"/>
</dbReference>
<dbReference type="PANTHER" id="PTHR24365:SF541">
    <property type="entry name" value="PROTEIN TOLL-RELATED"/>
    <property type="match status" value="1"/>
</dbReference>
<dbReference type="InterPro" id="IPR032675">
    <property type="entry name" value="LRR_dom_sf"/>
</dbReference>
<keyword evidence="8" id="KW-0325">Glycoprotein</keyword>
<evidence type="ECO:0000313" key="12">
    <source>
        <dbReference type="Ensembl" id="ENSAMXP00005038856.1"/>
    </source>
</evidence>
<dbReference type="SUPFAM" id="SSF49265">
    <property type="entry name" value="Fibronectin type III"/>
    <property type="match status" value="1"/>
</dbReference>
<dbReference type="Gene3D" id="3.80.10.10">
    <property type="entry name" value="Ribonuclease Inhibitor"/>
    <property type="match status" value="1"/>
</dbReference>
<evidence type="ECO:0000256" key="7">
    <source>
        <dbReference type="ARBA" id="ARBA00023136"/>
    </source>
</evidence>
<accession>A0A8B9KMG6</accession>
<dbReference type="PANTHER" id="PTHR24365">
    <property type="entry name" value="TOLL-LIKE RECEPTOR"/>
    <property type="match status" value="1"/>
</dbReference>
<dbReference type="AlphaFoldDB" id="A0A8B9KMG6"/>
<dbReference type="InterPro" id="IPR036116">
    <property type="entry name" value="FN3_sf"/>
</dbReference>
<dbReference type="InterPro" id="IPR003591">
    <property type="entry name" value="Leu-rich_rpt_typical-subtyp"/>
</dbReference>
<evidence type="ECO:0000256" key="8">
    <source>
        <dbReference type="ARBA" id="ARBA00023180"/>
    </source>
</evidence>
<evidence type="ECO:0000313" key="13">
    <source>
        <dbReference type="Proteomes" id="UP000694621"/>
    </source>
</evidence>
<dbReference type="GO" id="GO:0007165">
    <property type="term" value="P:signal transduction"/>
    <property type="evidence" value="ECO:0007669"/>
    <property type="project" value="TreeGrafter"/>
</dbReference>
<keyword evidence="6 10" id="KW-1133">Transmembrane helix</keyword>
<dbReference type="PROSITE" id="PS51450">
    <property type="entry name" value="LRR"/>
    <property type="match status" value="3"/>
</dbReference>
<dbReference type="Proteomes" id="UP000694621">
    <property type="component" value="Unplaced"/>
</dbReference>
<evidence type="ECO:0000259" key="11">
    <source>
        <dbReference type="PROSITE" id="PS50853"/>
    </source>
</evidence>
<dbReference type="Pfam" id="PF13855">
    <property type="entry name" value="LRR_8"/>
    <property type="match status" value="2"/>
</dbReference>
<proteinExistence type="predicted"/>
<keyword evidence="4" id="KW-0732">Signal</keyword>
<keyword evidence="7 10" id="KW-0472">Membrane</keyword>
<feature type="region of interest" description="Disordered" evidence="9">
    <location>
        <begin position="428"/>
        <end position="476"/>
    </location>
</feature>
<dbReference type="InterPro" id="IPR013783">
    <property type="entry name" value="Ig-like_fold"/>
</dbReference>
<feature type="compositionally biased region" description="Polar residues" evidence="9">
    <location>
        <begin position="439"/>
        <end position="458"/>
    </location>
</feature>
<evidence type="ECO:0000256" key="10">
    <source>
        <dbReference type="SAM" id="Phobius"/>
    </source>
</evidence>
<dbReference type="CDD" id="cd00063">
    <property type="entry name" value="FN3"/>
    <property type="match status" value="1"/>
</dbReference>
<keyword evidence="5" id="KW-0677">Repeat</keyword>
<dbReference type="InterPro" id="IPR001611">
    <property type="entry name" value="Leu-rich_rpt"/>
</dbReference>
<keyword evidence="3 10" id="KW-0812">Transmembrane</keyword>
<dbReference type="SUPFAM" id="SSF52058">
    <property type="entry name" value="L domain-like"/>
    <property type="match status" value="1"/>
</dbReference>
<evidence type="ECO:0000256" key="4">
    <source>
        <dbReference type="ARBA" id="ARBA00022729"/>
    </source>
</evidence>
<protein>
    <recommendedName>
        <fullName evidence="11">Fibronectin type-III domain-containing protein</fullName>
    </recommendedName>
</protein>
<dbReference type="GO" id="GO:0005886">
    <property type="term" value="C:plasma membrane"/>
    <property type="evidence" value="ECO:0007669"/>
    <property type="project" value="TreeGrafter"/>
</dbReference>
<dbReference type="Ensembl" id="ENSAMXT00005042324.1">
    <property type="protein sequence ID" value="ENSAMXP00005038856.1"/>
    <property type="gene ID" value="ENSAMXG00005018400.1"/>
</dbReference>
<evidence type="ECO:0000256" key="2">
    <source>
        <dbReference type="ARBA" id="ARBA00022614"/>
    </source>
</evidence>
<evidence type="ECO:0000256" key="9">
    <source>
        <dbReference type="SAM" id="MobiDB-lite"/>
    </source>
</evidence>
<dbReference type="FunFam" id="3.80.10.10:FF:001164">
    <property type="entry name" value="GH01279p"/>
    <property type="match status" value="1"/>
</dbReference>
<reference evidence="12" key="1">
    <citation type="submission" date="2025-08" db="UniProtKB">
        <authorList>
            <consortium name="Ensembl"/>
        </authorList>
    </citation>
    <scope>IDENTIFICATION</scope>
</reference>
<keyword evidence="2" id="KW-0433">Leucine-rich repeat</keyword>
<sequence>MLLTAYDCFLSYNPAATIFSVITIHSTEKQNGFTTSHLPYLNHLTFPKTTTSCCHVQDGESLVCLQESWIKSRKHYSRKEMTVTQLFCMNSGLSHLLWLQSTKHLRLAGNLVDCIRPSGLQLYTNLTVWDLETNAKFFNFVSFYYLWNLTSLDLNVGHFDSSILDCNLLASKIDTVNMDKLNDVQQTVHYRRVTQQRSVTLKSLEIILLDHVMRIESLAKNTFKGQQSLQRLNLSGNRLSRFSDSILRPLSSLAELILDENLLSEIRDSNFRELRNLKVLSLSHNRLSWIHPSAFKGLHKLEVLKLKGNYIFMIKKVTFQYCRKLRDIDLSDNAISHLDNFTFSGLPHLRRLKLNNNRLLQLNPQVFGSSAPQLQFLDLTGNTWKCVCRFLSLKSWLESGRNGLVIVKCSHPERLKGQYLHTIRGALIRSGGGPRSRARTSVQSKPTHSGSGSRVTRQTCHDGDRYHTHRRVGRTAPQLLIKHTEEGSSAEPVQYQDESAGGALATQNIQSAPERVARSPSNSTRKKVTENSTGSDACSYNQLAILNISAVTVTSSSALIKWTLAKNTAPNVHFRVMYDHFHTRTRFSRFVSVKQGTTCNLCDLRPSTPYLVCVESVVDEKVCHVASRELCLGIITKPEEMSGPEPQTIILYLSGVNTFAILALLALFARMGCVLRKRLQADALTLLYSREKSISCAMCAGIPMSDRTSGMNTSSSHTGTYQQSDAIDAIDLPATR</sequence>
<organism evidence="12 13">
    <name type="scientific">Astyanax mexicanus</name>
    <name type="common">Blind cave fish</name>
    <name type="synonym">Astyanax fasciatus mexicanus</name>
    <dbReference type="NCBI Taxonomy" id="7994"/>
    <lineage>
        <taxon>Eukaryota</taxon>
        <taxon>Metazoa</taxon>
        <taxon>Chordata</taxon>
        <taxon>Craniata</taxon>
        <taxon>Vertebrata</taxon>
        <taxon>Euteleostomi</taxon>
        <taxon>Actinopterygii</taxon>
        <taxon>Neopterygii</taxon>
        <taxon>Teleostei</taxon>
        <taxon>Ostariophysi</taxon>
        <taxon>Characiformes</taxon>
        <taxon>Characoidei</taxon>
        <taxon>Acestrorhamphidae</taxon>
        <taxon>Acestrorhamphinae</taxon>
        <taxon>Astyanax</taxon>
    </lineage>
</organism>
<evidence type="ECO:0000256" key="1">
    <source>
        <dbReference type="ARBA" id="ARBA00004167"/>
    </source>
</evidence>
<evidence type="ECO:0000256" key="5">
    <source>
        <dbReference type="ARBA" id="ARBA00022737"/>
    </source>
</evidence>
<comment type="subcellular location">
    <subcellularLocation>
        <location evidence="1">Membrane</location>
        <topology evidence="1">Single-pass membrane protein</topology>
    </subcellularLocation>
</comment>
<dbReference type="GO" id="GO:0038023">
    <property type="term" value="F:signaling receptor activity"/>
    <property type="evidence" value="ECO:0007669"/>
    <property type="project" value="TreeGrafter"/>
</dbReference>